<reference evidence="3 4" key="1">
    <citation type="submission" date="2019-04" db="EMBL/GenBank/DDBJ databases">
        <title>Draft genome sequences of Streptomyces avermitilis ATCC 31267.</title>
        <authorList>
            <person name="Komaki H."/>
            <person name="Tamura T."/>
            <person name="Hosoyama A."/>
        </authorList>
    </citation>
    <scope>NUCLEOTIDE SEQUENCE [LARGE SCALE GENOMIC DNA]</scope>
    <source>
        <strain evidence="3 4">ATCC 31267</strain>
    </source>
</reference>
<gene>
    <name evidence="2" type="ORF">SAV14893_051050</name>
    <name evidence="3" type="ORF">SAV31267_035530</name>
</gene>
<dbReference type="EMBL" id="BJHY01000001">
    <property type="protein sequence ID" value="GDY74068.1"/>
    <property type="molecule type" value="Genomic_DNA"/>
</dbReference>
<dbReference type="EMBL" id="BJHX01000001">
    <property type="protein sequence ID" value="GDY65712.1"/>
    <property type="molecule type" value="Genomic_DNA"/>
</dbReference>
<evidence type="ECO:0000313" key="2">
    <source>
        <dbReference type="EMBL" id="GDY65712.1"/>
    </source>
</evidence>
<reference evidence="2 5" key="2">
    <citation type="submission" date="2019-04" db="EMBL/GenBank/DDBJ databases">
        <title>Draft genome sequences of Streptomyces avermitilis NBRC 14893.</title>
        <authorList>
            <person name="Komaki H."/>
            <person name="Tamura T."/>
            <person name="Hosoyama A."/>
        </authorList>
    </citation>
    <scope>NUCLEOTIDE SEQUENCE [LARGE SCALE GENOMIC DNA]</scope>
    <source>
        <strain evidence="2 5">NBRC 14893</strain>
    </source>
</reference>
<dbReference type="Proteomes" id="UP000302139">
    <property type="component" value="Unassembled WGS sequence"/>
</dbReference>
<feature type="region of interest" description="Disordered" evidence="1">
    <location>
        <begin position="1"/>
        <end position="29"/>
    </location>
</feature>
<accession>A0A4D4LWG4</accession>
<evidence type="ECO:0000256" key="1">
    <source>
        <dbReference type="SAM" id="MobiDB-lite"/>
    </source>
</evidence>
<dbReference type="RefSeq" id="WP_010986951.1">
    <property type="nucleotide sequence ID" value="NZ_BAABTN010000049.1"/>
</dbReference>
<comment type="caution">
    <text evidence="2">The sequence shown here is derived from an EMBL/GenBank/DDBJ whole genome shotgun (WGS) entry which is preliminary data.</text>
</comment>
<dbReference type="AlphaFoldDB" id="A0A4D4LWG4"/>
<sequence length="118" mass="12781">MTEPIAAGKPESLRRLPWTGPEGSAEYAAPEDGVEQIADRTEAHLIRMARNDAAYALTMAERPEVSRTDLCLLVRKLAGAVGDVASVAELRGERLNEPIYAPAVRALEEALRAALSQR</sequence>
<dbReference type="GeneID" id="41542639"/>
<proteinExistence type="predicted"/>
<organism evidence="2 5">
    <name type="scientific">Streptomyces avermitilis</name>
    <dbReference type="NCBI Taxonomy" id="33903"/>
    <lineage>
        <taxon>Bacteria</taxon>
        <taxon>Bacillati</taxon>
        <taxon>Actinomycetota</taxon>
        <taxon>Actinomycetes</taxon>
        <taxon>Kitasatosporales</taxon>
        <taxon>Streptomycetaceae</taxon>
        <taxon>Streptomyces</taxon>
    </lineage>
</organism>
<protein>
    <submittedName>
        <fullName evidence="2">Uncharacterized protein</fullName>
    </submittedName>
</protein>
<evidence type="ECO:0000313" key="5">
    <source>
        <dbReference type="Proteomes" id="UP000302139"/>
    </source>
</evidence>
<dbReference type="Proteomes" id="UP000299211">
    <property type="component" value="Unassembled WGS sequence"/>
</dbReference>
<evidence type="ECO:0000313" key="3">
    <source>
        <dbReference type="EMBL" id="GDY74068.1"/>
    </source>
</evidence>
<name>A0A4D4LWG4_STRAX</name>
<evidence type="ECO:0000313" key="4">
    <source>
        <dbReference type="Proteomes" id="UP000299211"/>
    </source>
</evidence>